<dbReference type="Pfam" id="PF04183">
    <property type="entry name" value="IucA_IucC"/>
    <property type="match status" value="1"/>
</dbReference>
<organism evidence="4 5">
    <name type="scientific">Undibacterium umbellatum</name>
    <dbReference type="NCBI Taxonomy" id="2762300"/>
    <lineage>
        <taxon>Bacteria</taxon>
        <taxon>Pseudomonadati</taxon>
        <taxon>Pseudomonadota</taxon>
        <taxon>Betaproteobacteria</taxon>
        <taxon>Burkholderiales</taxon>
        <taxon>Oxalobacteraceae</taxon>
        <taxon>Undibacterium</taxon>
    </lineage>
</organism>
<dbReference type="Gene3D" id="6.10.250.3370">
    <property type="match status" value="1"/>
</dbReference>
<evidence type="ECO:0000313" key="4">
    <source>
        <dbReference type="EMBL" id="MBC3907383.1"/>
    </source>
</evidence>
<dbReference type="InterPro" id="IPR007310">
    <property type="entry name" value="Aerobactin_biosyn_IucA/IucC_N"/>
</dbReference>
<dbReference type="Proteomes" id="UP000646911">
    <property type="component" value="Unassembled WGS sequence"/>
</dbReference>
<evidence type="ECO:0000259" key="3">
    <source>
        <dbReference type="Pfam" id="PF06276"/>
    </source>
</evidence>
<dbReference type="Gene3D" id="1.10.510.40">
    <property type="match status" value="1"/>
</dbReference>
<dbReference type="Pfam" id="PF06276">
    <property type="entry name" value="FhuF"/>
    <property type="match status" value="1"/>
</dbReference>
<dbReference type="EMBL" id="JACOFX010000002">
    <property type="protein sequence ID" value="MBC3907383.1"/>
    <property type="molecule type" value="Genomic_DNA"/>
</dbReference>
<evidence type="ECO:0000256" key="1">
    <source>
        <dbReference type="ARBA" id="ARBA00004924"/>
    </source>
</evidence>
<evidence type="ECO:0000259" key="2">
    <source>
        <dbReference type="Pfam" id="PF04183"/>
    </source>
</evidence>
<comment type="caution">
    <text evidence="4">The sequence shown here is derived from an EMBL/GenBank/DDBJ whole genome shotgun (WGS) entry which is preliminary data.</text>
</comment>
<dbReference type="RefSeq" id="WP_186952888.1">
    <property type="nucleotide sequence ID" value="NZ_JACOFX010000002.1"/>
</dbReference>
<feature type="domain" description="Aerobactin siderophore biosynthesis IucA/IucC-like C-terminal" evidence="3">
    <location>
        <begin position="412"/>
        <end position="578"/>
    </location>
</feature>
<name>A0ABR6Z6I0_9BURK</name>
<dbReference type="PANTHER" id="PTHR34384:SF6">
    <property type="entry name" value="STAPHYLOFERRIN B SYNTHASE"/>
    <property type="match status" value="1"/>
</dbReference>
<dbReference type="PANTHER" id="PTHR34384">
    <property type="entry name" value="L-2,3-DIAMINOPROPANOATE--CITRATE LIGASE"/>
    <property type="match status" value="1"/>
</dbReference>
<dbReference type="InterPro" id="IPR022770">
    <property type="entry name" value="IucA/IucC-like_C"/>
</dbReference>
<dbReference type="InterPro" id="IPR037455">
    <property type="entry name" value="LucA/IucC-like"/>
</dbReference>
<proteinExistence type="predicted"/>
<sequence length="600" mass="66751">MDSNKQIQASSNNPFYAAAAERTLRQFIDAFWFEGALDGHLERQTDGKNNLYLRGINEQGKAIEYRIAAHAASSFGRSRLHGPVYEASSDMATNDIAVVSGDLLRPHAAQNGPRFINELIHTAAKQACSLQAQAMAAQGRAALDLPYAWQEAQLGDGHLYHPCYRSRIGFNLADHQRYGPEFAQAFGLVWLALDMQLADIHGLPGVDYTQFLQAEIGAAEVLRLQQAITLSGREEDNYYLLPAHPWQWEENLQIQYADWLADGRLLYLGAGETVWLAQQSIRSLTSLASHDSHNLKLPLAIANSSADRILSDHHVHNAPLISQWLDKLCSEDIFLQQHCRLAVLAEPMGITLAAAASRQDRYGLLGAIWRQSPTSVLRQGEQIFPCTALTTIDDQQQLNIFPWLQQHGTEVWVKALLRAMLPPFIHLMLAHGVLLEAHAQNTLLIVRDGLPAGVAIRDLPGGLHYIAGQTTNEAHLQQLRQAPAHRNAANASNGFAMGTTDEARDYLLEVLLFIHLSELAHRLALHHGFDESRFWHLAAQIVLCYQEQVPQLSASFQQFNLFVPELQMEKLASRRLSAANAQAFHTVPNPLHQFTPSQGA</sequence>
<protein>
    <submittedName>
        <fullName evidence="4">IucA/IucC family siderophore biosynthesis protein</fullName>
    </submittedName>
</protein>
<gene>
    <name evidence="4" type="ORF">H8L47_07390</name>
</gene>
<comment type="pathway">
    <text evidence="1">Siderophore biosynthesis.</text>
</comment>
<reference evidence="4 5" key="1">
    <citation type="submission" date="2020-08" db="EMBL/GenBank/DDBJ databases">
        <title>Novel species isolated from subtropical streams in China.</title>
        <authorList>
            <person name="Lu H."/>
        </authorList>
    </citation>
    <scope>NUCLEOTIDE SEQUENCE [LARGE SCALE GENOMIC DNA]</scope>
    <source>
        <strain evidence="4 5">NL8W</strain>
    </source>
</reference>
<feature type="domain" description="Aerobactin siderophore biosynthesis IucA/IucC N-terminal" evidence="2">
    <location>
        <begin position="150"/>
        <end position="390"/>
    </location>
</feature>
<evidence type="ECO:0000313" key="5">
    <source>
        <dbReference type="Proteomes" id="UP000646911"/>
    </source>
</evidence>
<accession>A0ABR6Z6I0</accession>
<keyword evidence="5" id="KW-1185">Reference proteome</keyword>